<proteinExistence type="predicted"/>
<keyword evidence="2" id="KW-0378">Hydrolase</keyword>
<dbReference type="GeneID" id="56035978"/>
<dbReference type="InterPro" id="IPR007404">
    <property type="entry name" value="YdjM-like"/>
</dbReference>
<dbReference type="KEGG" id="halu:HUG12_00925"/>
<organism evidence="2 3">
    <name type="scientific">Halorarum salinum</name>
    <dbReference type="NCBI Taxonomy" id="2743089"/>
    <lineage>
        <taxon>Archaea</taxon>
        <taxon>Methanobacteriati</taxon>
        <taxon>Methanobacteriota</taxon>
        <taxon>Stenosarchaea group</taxon>
        <taxon>Halobacteria</taxon>
        <taxon>Halobacteriales</taxon>
        <taxon>Haloferacaceae</taxon>
        <taxon>Halorarum</taxon>
    </lineage>
</organism>
<evidence type="ECO:0000256" key="1">
    <source>
        <dbReference type="SAM" id="Phobius"/>
    </source>
</evidence>
<name>A0A7D5L8U9_9EURY</name>
<keyword evidence="1" id="KW-0472">Membrane</keyword>
<sequence>MWPWEHLAFGYVLYSAWAHLAWKRSPRSAEALALVLATQFPDLVDKPLSWGLGLFPQGYALGHSIVFSVPVVAVVAAASLRRDRPAVGVAFALGYASHLAGDVLSPALKGDGLGFDRLLWPFVSFEAYGADRGFVGRFSLYVGRYLHEVVQPEYLPLLLTYLGLLLAVAALWVFDGAPGVRSLFVALRARLSDA</sequence>
<dbReference type="Pfam" id="PF04307">
    <property type="entry name" value="YdjM"/>
    <property type="match status" value="1"/>
</dbReference>
<feature type="transmembrane region" description="Helical" evidence="1">
    <location>
        <begin position="154"/>
        <end position="174"/>
    </location>
</feature>
<keyword evidence="1" id="KW-0812">Transmembrane</keyword>
<gene>
    <name evidence="2" type="ORF">HUG12_00925</name>
</gene>
<dbReference type="RefSeq" id="WP_179266975.1">
    <property type="nucleotide sequence ID" value="NZ_CP058579.1"/>
</dbReference>
<dbReference type="AlphaFoldDB" id="A0A7D5L8U9"/>
<keyword evidence="1" id="KW-1133">Transmembrane helix</keyword>
<dbReference type="EMBL" id="CP058579">
    <property type="protein sequence ID" value="QLG60389.1"/>
    <property type="molecule type" value="Genomic_DNA"/>
</dbReference>
<reference evidence="2 3" key="1">
    <citation type="submission" date="2020-06" db="EMBL/GenBank/DDBJ databases">
        <title>NJ-3-1, isolated from saline soil.</title>
        <authorList>
            <person name="Cui H.L."/>
            <person name="Shi X."/>
        </authorList>
    </citation>
    <scope>NUCLEOTIDE SEQUENCE [LARGE SCALE GENOMIC DNA]</scope>
    <source>
        <strain evidence="2 3">NJ-3-1</strain>
    </source>
</reference>
<accession>A0A7D5L8U9</accession>
<dbReference type="OrthoDB" id="200338at2157"/>
<feature type="transmembrane region" description="Helical" evidence="1">
    <location>
        <begin position="59"/>
        <end position="80"/>
    </location>
</feature>
<keyword evidence="3" id="KW-1185">Reference proteome</keyword>
<evidence type="ECO:0000313" key="3">
    <source>
        <dbReference type="Proteomes" id="UP000509626"/>
    </source>
</evidence>
<dbReference type="GO" id="GO:0016787">
    <property type="term" value="F:hydrolase activity"/>
    <property type="evidence" value="ECO:0007669"/>
    <property type="project" value="UniProtKB-KW"/>
</dbReference>
<protein>
    <submittedName>
        <fullName evidence="2">Metal-dependent hydrolase</fullName>
    </submittedName>
</protein>
<dbReference type="Proteomes" id="UP000509626">
    <property type="component" value="Chromosome"/>
</dbReference>
<evidence type="ECO:0000313" key="2">
    <source>
        <dbReference type="EMBL" id="QLG60389.1"/>
    </source>
</evidence>